<keyword evidence="3 5" id="KW-0547">Nucleotide-binding</keyword>
<comment type="subunit">
    <text evidence="5 7">Monomer.</text>
</comment>
<dbReference type="Pfam" id="PF13238">
    <property type="entry name" value="AAA_18"/>
    <property type="match status" value="1"/>
</dbReference>
<feature type="binding site" evidence="5">
    <location>
        <position position="136"/>
    </location>
    <ligand>
        <name>AMP</name>
        <dbReference type="ChEBI" id="CHEBI:456215"/>
    </ligand>
</feature>
<evidence type="ECO:0000256" key="7">
    <source>
        <dbReference type="RuleBase" id="RU003331"/>
    </source>
</evidence>
<dbReference type="GO" id="GO:0005737">
    <property type="term" value="C:cytoplasm"/>
    <property type="evidence" value="ECO:0007669"/>
    <property type="project" value="UniProtKB-SubCell"/>
</dbReference>
<comment type="caution">
    <text evidence="5">Lacks conserved residue(s) required for the propagation of feature annotation.</text>
</comment>
<dbReference type="Gene3D" id="3.40.50.300">
    <property type="entry name" value="P-loop containing nucleotide triphosphate hydrolases"/>
    <property type="match status" value="2"/>
</dbReference>
<name>A0A1F7J9Q3_9BACT</name>
<keyword evidence="5 7" id="KW-0067">ATP-binding</keyword>
<feature type="binding site" evidence="5">
    <location>
        <position position="36"/>
    </location>
    <ligand>
        <name>AMP</name>
        <dbReference type="ChEBI" id="CHEBI:456215"/>
    </ligand>
</feature>
<dbReference type="Proteomes" id="UP000178857">
    <property type="component" value="Unassembled WGS sequence"/>
</dbReference>
<evidence type="ECO:0000256" key="2">
    <source>
        <dbReference type="ARBA" id="ARBA00022727"/>
    </source>
</evidence>
<dbReference type="CDD" id="cd01428">
    <property type="entry name" value="ADK"/>
    <property type="match status" value="1"/>
</dbReference>
<gene>
    <name evidence="5" type="primary">adk</name>
    <name evidence="8" type="ORF">A2970_00875</name>
</gene>
<comment type="subcellular location">
    <subcellularLocation>
        <location evidence="5 7">Cytoplasm</location>
    </subcellularLocation>
</comment>
<comment type="pathway">
    <text evidence="5">Purine metabolism; AMP biosynthesis via salvage pathway; AMP from ADP: step 1/1.</text>
</comment>
<dbReference type="STRING" id="1802069.A2970_00875"/>
<proteinExistence type="inferred from homology"/>
<evidence type="ECO:0000256" key="4">
    <source>
        <dbReference type="ARBA" id="ARBA00022777"/>
    </source>
</evidence>
<dbReference type="EC" id="2.7.4.3" evidence="5 7"/>
<feature type="binding site" evidence="5">
    <location>
        <position position="92"/>
    </location>
    <ligand>
        <name>AMP</name>
        <dbReference type="ChEBI" id="CHEBI:456215"/>
    </ligand>
</feature>
<accession>A0A1F7J9Q3</accession>
<dbReference type="HAMAP" id="MF_00235">
    <property type="entry name" value="Adenylate_kinase_Adk"/>
    <property type="match status" value="1"/>
</dbReference>
<feature type="binding site" evidence="5">
    <location>
        <position position="125"/>
    </location>
    <ligand>
        <name>AMP</name>
        <dbReference type="ChEBI" id="CHEBI:456215"/>
    </ligand>
</feature>
<comment type="function">
    <text evidence="5">Catalyzes the reversible transfer of the terminal phosphate group between ATP and AMP. Plays an important role in cellular energy homeostasis and in adenine nucleotide metabolism.</text>
</comment>
<dbReference type="AlphaFoldDB" id="A0A1F7J9Q3"/>
<keyword evidence="2 5" id="KW-0545">Nucleotide biosynthesis</keyword>
<evidence type="ECO:0000313" key="9">
    <source>
        <dbReference type="Proteomes" id="UP000178857"/>
    </source>
</evidence>
<feature type="binding site" evidence="5">
    <location>
        <position position="164"/>
    </location>
    <ligand>
        <name>ATP</name>
        <dbReference type="ChEBI" id="CHEBI:30616"/>
    </ligand>
</feature>
<dbReference type="PRINTS" id="PR00094">
    <property type="entry name" value="ADENYLTKNASE"/>
</dbReference>
<protein>
    <recommendedName>
        <fullName evidence="5 7">Adenylate kinase</fullName>
        <shortName evidence="5">AK</shortName>
        <ecNumber evidence="5 7">2.7.4.3</ecNumber>
    </recommendedName>
    <alternativeName>
        <fullName evidence="5">ATP-AMP transphosphorylase</fullName>
    </alternativeName>
    <alternativeName>
        <fullName evidence="5">ATP:AMP phosphotransferase</fullName>
    </alternativeName>
    <alternativeName>
        <fullName evidence="5">Adenylate monophosphate kinase</fullName>
    </alternativeName>
</protein>
<dbReference type="GO" id="GO:0004017">
    <property type="term" value="F:AMP kinase activity"/>
    <property type="evidence" value="ECO:0007669"/>
    <property type="project" value="UniProtKB-UniRule"/>
</dbReference>
<dbReference type="PROSITE" id="PS00113">
    <property type="entry name" value="ADENYLATE_KINASE"/>
    <property type="match status" value="1"/>
</dbReference>
<feature type="binding site" evidence="5">
    <location>
        <position position="31"/>
    </location>
    <ligand>
        <name>AMP</name>
        <dbReference type="ChEBI" id="CHEBI:456215"/>
    </ligand>
</feature>
<feature type="binding site" evidence="5">
    <location>
        <begin position="57"/>
        <end position="59"/>
    </location>
    <ligand>
        <name>AMP</name>
        <dbReference type="ChEBI" id="CHEBI:456215"/>
    </ligand>
</feature>
<keyword evidence="1 5" id="KW-0808">Transferase</keyword>
<evidence type="ECO:0000256" key="3">
    <source>
        <dbReference type="ARBA" id="ARBA00022741"/>
    </source>
</evidence>
<keyword evidence="5" id="KW-0963">Cytoplasm</keyword>
<sequence>MKLVLIGVQGSGKSTQGNLLSQQLGIPYFSTGHIFRQLAKEKTKLGLYIKTVINTGMLVPDEKTIEIVNAYLERPEYRKGYILDGFPRTIAQAEKFVNNVDRVIYLEIPDKDAIYRLVYRNTQIREDETIPAIKKRIESFKKFTIPVLDYYRREKKLIEIDGTQTIAKVNKQILKSLGKQLIKDKVESWKVKEKKIVALVGLPGVGKTDAANFFREKGLPVISFGQAINEYIEKNNLPHVEKTHKKIRLELRAKYGMAAMACLNEKKIKKTLKDNMIVVVDGLRSWQEYTHLKQVLRQVKIYLVAIYADKNLRWDRSITRSHRKKLYGEERDLDELIGINMAPTLAYADFLIKNNFSLADYHDKLEEVYRTIYYT</sequence>
<dbReference type="EMBL" id="MGAT01000025">
    <property type="protein sequence ID" value="OGK52334.1"/>
    <property type="molecule type" value="Genomic_DNA"/>
</dbReference>
<dbReference type="UniPathway" id="UPA00588">
    <property type="reaction ID" value="UER00649"/>
</dbReference>
<feature type="region of interest" description="NMP" evidence="5">
    <location>
        <begin position="30"/>
        <end position="59"/>
    </location>
</feature>
<dbReference type="Pfam" id="PF00406">
    <property type="entry name" value="ADK"/>
    <property type="match status" value="1"/>
</dbReference>
<comment type="similarity">
    <text evidence="5 6">Belongs to the adenylate kinase family.</text>
</comment>
<comment type="domain">
    <text evidence="5">Consists of three domains, a large central CORE domain and two small peripheral domains, NMPbind and LID, which undergo movements during catalysis. The LID domain closes over the site of phosphoryl transfer upon ATP binding. Assembling and dissambling the active center during each catalytic cycle provides an effective means to prevent ATP hydrolysis.</text>
</comment>
<keyword evidence="4 5" id="KW-0418">Kinase</keyword>
<comment type="caution">
    <text evidence="8">The sequence shown here is derived from an EMBL/GenBank/DDBJ whole genome shotgun (WGS) entry which is preliminary data.</text>
</comment>
<feature type="binding site" evidence="5">
    <location>
        <begin position="85"/>
        <end position="88"/>
    </location>
    <ligand>
        <name>AMP</name>
        <dbReference type="ChEBI" id="CHEBI:456215"/>
    </ligand>
</feature>
<feature type="binding site" evidence="5">
    <location>
        <begin position="10"/>
        <end position="15"/>
    </location>
    <ligand>
        <name>ATP</name>
        <dbReference type="ChEBI" id="CHEBI:30616"/>
    </ligand>
</feature>
<dbReference type="InterPro" id="IPR033690">
    <property type="entry name" value="Adenylat_kinase_CS"/>
</dbReference>
<evidence type="ECO:0000256" key="1">
    <source>
        <dbReference type="ARBA" id="ARBA00022679"/>
    </source>
</evidence>
<dbReference type="GO" id="GO:0005524">
    <property type="term" value="F:ATP binding"/>
    <property type="evidence" value="ECO:0007669"/>
    <property type="project" value="UniProtKB-UniRule"/>
</dbReference>
<comment type="catalytic activity">
    <reaction evidence="5 7">
        <text>AMP + ATP = 2 ADP</text>
        <dbReference type="Rhea" id="RHEA:12973"/>
        <dbReference type="ChEBI" id="CHEBI:30616"/>
        <dbReference type="ChEBI" id="CHEBI:456215"/>
        <dbReference type="ChEBI" id="CHEBI:456216"/>
        <dbReference type="EC" id="2.7.4.3"/>
    </reaction>
</comment>
<reference evidence="8 9" key="1">
    <citation type="journal article" date="2016" name="Nat. Commun.">
        <title>Thousands of microbial genomes shed light on interconnected biogeochemical processes in an aquifer system.</title>
        <authorList>
            <person name="Anantharaman K."/>
            <person name="Brown C.T."/>
            <person name="Hug L.A."/>
            <person name="Sharon I."/>
            <person name="Castelle C.J."/>
            <person name="Probst A.J."/>
            <person name="Thomas B.C."/>
            <person name="Singh A."/>
            <person name="Wilkins M.J."/>
            <person name="Karaoz U."/>
            <person name="Brodie E.L."/>
            <person name="Williams K.H."/>
            <person name="Hubbard S.S."/>
            <person name="Banfield J.F."/>
        </authorList>
    </citation>
    <scope>NUCLEOTIDE SEQUENCE [LARGE SCALE GENOMIC DNA]</scope>
</reference>
<dbReference type="PANTHER" id="PTHR23359">
    <property type="entry name" value="NUCLEOTIDE KINASE"/>
    <property type="match status" value="1"/>
</dbReference>
<dbReference type="SUPFAM" id="SSF52540">
    <property type="entry name" value="P-loop containing nucleoside triphosphate hydrolases"/>
    <property type="match status" value="2"/>
</dbReference>
<evidence type="ECO:0000256" key="5">
    <source>
        <dbReference type="HAMAP-Rule" id="MF_00235"/>
    </source>
</evidence>
<dbReference type="InterPro" id="IPR027417">
    <property type="entry name" value="P-loop_NTPase"/>
</dbReference>
<evidence type="ECO:0000313" key="8">
    <source>
        <dbReference type="EMBL" id="OGK52334.1"/>
    </source>
</evidence>
<evidence type="ECO:0000256" key="6">
    <source>
        <dbReference type="RuleBase" id="RU003330"/>
    </source>
</evidence>
<organism evidence="8 9">
    <name type="scientific">Candidatus Roizmanbacteria bacterium RIFCSPLOWO2_01_FULL_44_13</name>
    <dbReference type="NCBI Taxonomy" id="1802069"/>
    <lineage>
        <taxon>Bacteria</taxon>
        <taxon>Candidatus Roizmaniibacteriota</taxon>
    </lineage>
</organism>
<dbReference type="InterPro" id="IPR000850">
    <property type="entry name" value="Adenylat/UMP-CMP_kin"/>
</dbReference>
<dbReference type="GO" id="GO:0044209">
    <property type="term" value="P:AMP salvage"/>
    <property type="evidence" value="ECO:0007669"/>
    <property type="project" value="UniProtKB-UniRule"/>
</dbReference>
<feature type="binding site" evidence="5">
    <location>
        <position position="120"/>
    </location>
    <ligand>
        <name>ATP</name>
        <dbReference type="ChEBI" id="CHEBI:30616"/>
    </ligand>
</feature>